<protein>
    <submittedName>
        <fullName evidence="3">Zinc ribbon domain-containing protein</fullName>
    </submittedName>
</protein>
<dbReference type="Proteomes" id="UP000269692">
    <property type="component" value="Unassembled WGS sequence"/>
</dbReference>
<evidence type="ECO:0000313" key="4">
    <source>
        <dbReference type="Proteomes" id="UP000269692"/>
    </source>
</evidence>
<evidence type="ECO:0000256" key="2">
    <source>
        <dbReference type="SAM" id="Phobius"/>
    </source>
</evidence>
<feature type="transmembrane region" description="Helical" evidence="2">
    <location>
        <begin position="34"/>
        <end position="58"/>
    </location>
</feature>
<feature type="compositionally biased region" description="Low complexity" evidence="1">
    <location>
        <begin position="137"/>
        <end position="149"/>
    </location>
</feature>
<name>A0A3L7AC02_9HYPH</name>
<keyword evidence="2" id="KW-1133">Transmembrane helix</keyword>
<sequence>MDSRSDFCPGCGAQVYPEEAHCPFCGRNLKSRAWVPFAVGFGGAGAALLVGGLAWWVLDALPPTVPPRDSGQQVAAQTAPADAAPPAAPQATPEGAAPAAAPSAPAFAPPPDAPAGASQALITPQPFGSIQPPPAATPGGALALAAPGPADGGVGEARLPLPTLHSPPPVTPADVETRKAFAKQTQQKFVENGLDLTVATSGDDAAVLTIKFNFPAQTAAELIVSGPFPRQCAQRGFRQVVFLDPSGATWLYDVATQQMSQK</sequence>
<evidence type="ECO:0000313" key="3">
    <source>
        <dbReference type="EMBL" id="RLP77181.1"/>
    </source>
</evidence>
<feature type="region of interest" description="Disordered" evidence="1">
    <location>
        <begin position="67"/>
        <end position="156"/>
    </location>
</feature>
<organism evidence="3 4">
    <name type="scientific">Xanthobacter tagetidis</name>
    <dbReference type="NCBI Taxonomy" id="60216"/>
    <lineage>
        <taxon>Bacteria</taxon>
        <taxon>Pseudomonadati</taxon>
        <taxon>Pseudomonadota</taxon>
        <taxon>Alphaproteobacteria</taxon>
        <taxon>Hyphomicrobiales</taxon>
        <taxon>Xanthobacteraceae</taxon>
        <taxon>Xanthobacter</taxon>
    </lineage>
</organism>
<evidence type="ECO:0000256" key="1">
    <source>
        <dbReference type="SAM" id="MobiDB-lite"/>
    </source>
</evidence>
<dbReference type="EMBL" id="RCTF01000011">
    <property type="protein sequence ID" value="RLP77181.1"/>
    <property type="molecule type" value="Genomic_DNA"/>
</dbReference>
<keyword evidence="2" id="KW-0812">Transmembrane</keyword>
<keyword evidence="4" id="KW-1185">Reference proteome</keyword>
<gene>
    <name evidence="3" type="ORF">D9R14_14350</name>
</gene>
<keyword evidence="2" id="KW-0472">Membrane</keyword>
<dbReference type="AlphaFoldDB" id="A0A3L7AC02"/>
<proteinExistence type="predicted"/>
<dbReference type="RefSeq" id="WP_121624019.1">
    <property type="nucleotide sequence ID" value="NZ_JACIIW010000008.1"/>
</dbReference>
<accession>A0A3L7AC02</accession>
<reference evidence="3 4" key="1">
    <citation type="submission" date="2018-10" db="EMBL/GenBank/DDBJ databases">
        <title>Xanthobacter tagetidis genome sequencing and assembly.</title>
        <authorList>
            <person name="Maclea K.S."/>
            <person name="Goen A.E."/>
            <person name="Fatima S.A."/>
        </authorList>
    </citation>
    <scope>NUCLEOTIDE SEQUENCE [LARGE SCALE GENOMIC DNA]</scope>
    <source>
        <strain evidence="3 4">ATCC 700314</strain>
    </source>
</reference>
<feature type="compositionally biased region" description="Low complexity" evidence="1">
    <location>
        <begin position="75"/>
        <end position="106"/>
    </location>
</feature>
<comment type="caution">
    <text evidence="3">The sequence shown here is derived from an EMBL/GenBank/DDBJ whole genome shotgun (WGS) entry which is preliminary data.</text>
</comment>
<dbReference type="OrthoDB" id="8456180at2"/>